<organism evidence="14 15">
    <name type="scientific">Rhizobium oryzicola</name>
    <dbReference type="NCBI Taxonomy" id="1232668"/>
    <lineage>
        <taxon>Bacteria</taxon>
        <taxon>Pseudomonadati</taxon>
        <taxon>Pseudomonadota</taxon>
        <taxon>Alphaproteobacteria</taxon>
        <taxon>Hyphomicrobiales</taxon>
        <taxon>Rhizobiaceae</taxon>
        <taxon>Rhizobium/Agrobacterium group</taxon>
        <taxon>Rhizobium</taxon>
    </lineage>
</organism>
<dbReference type="Pfam" id="PF00512">
    <property type="entry name" value="HisKA"/>
    <property type="match status" value="1"/>
</dbReference>
<dbReference type="InterPro" id="IPR003594">
    <property type="entry name" value="HATPase_dom"/>
</dbReference>
<feature type="transmembrane region" description="Helical" evidence="11">
    <location>
        <begin position="180"/>
        <end position="202"/>
    </location>
</feature>
<dbReference type="Pfam" id="PF08521">
    <property type="entry name" value="2CSK_N"/>
    <property type="match status" value="1"/>
</dbReference>
<dbReference type="InterPro" id="IPR036890">
    <property type="entry name" value="HATPase_C_sf"/>
</dbReference>
<dbReference type="PRINTS" id="PR00344">
    <property type="entry name" value="BCTRLSENSOR"/>
</dbReference>
<evidence type="ECO:0000313" key="14">
    <source>
        <dbReference type="EMBL" id="MDO1583039.1"/>
    </source>
</evidence>
<dbReference type="PANTHER" id="PTHR45436:SF1">
    <property type="entry name" value="SENSOR PROTEIN QSEC"/>
    <property type="match status" value="1"/>
</dbReference>
<dbReference type="InterPro" id="IPR005467">
    <property type="entry name" value="His_kinase_dom"/>
</dbReference>
<name>A0ABT8SXX4_9HYPH</name>
<keyword evidence="6 11" id="KW-0812">Transmembrane</keyword>
<accession>A0ABT8SXX4</accession>
<evidence type="ECO:0000256" key="5">
    <source>
        <dbReference type="ARBA" id="ARBA00022679"/>
    </source>
</evidence>
<gene>
    <name evidence="14" type="ORF">Q2T52_13185</name>
</gene>
<evidence type="ECO:0000256" key="4">
    <source>
        <dbReference type="ARBA" id="ARBA00022553"/>
    </source>
</evidence>
<evidence type="ECO:0000259" key="12">
    <source>
        <dbReference type="PROSITE" id="PS50109"/>
    </source>
</evidence>
<dbReference type="SMART" id="SM00388">
    <property type="entry name" value="HisKA"/>
    <property type="match status" value="1"/>
</dbReference>
<keyword evidence="10 11" id="KW-0472">Membrane</keyword>
<dbReference type="InterPro" id="IPR036097">
    <property type="entry name" value="HisK_dim/P_sf"/>
</dbReference>
<dbReference type="SUPFAM" id="SSF47384">
    <property type="entry name" value="Homodimeric domain of signal transducing histidine kinase"/>
    <property type="match status" value="1"/>
</dbReference>
<dbReference type="InterPro" id="IPR013727">
    <property type="entry name" value="2CSK_N"/>
</dbReference>
<comment type="catalytic activity">
    <reaction evidence="1">
        <text>ATP + protein L-histidine = ADP + protein N-phospho-L-histidine.</text>
        <dbReference type="EC" id="2.7.13.3"/>
    </reaction>
</comment>
<reference evidence="14" key="2">
    <citation type="submission" date="2023-07" db="EMBL/GenBank/DDBJ databases">
        <authorList>
            <person name="Sun H."/>
        </authorList>
    </citation>
    <scope>NUCLEOTIDE SEQUENCE</scope>
    <source>
        <strain evidence="14">05753</strain>
    </source>
</reference>
<dbReference type="InterPro" id="IPR050428">
    <property type="entry name" value="TCS_sensor_his_kinase"/>
</dbReference>
<protein>
    <recommendedName>
        <fullName evidence="3">histidine kinase</fullName>
        <ecNumber evidence="3">2.7.13.3</ecNumber>
    </recommendedName>
</protein>
<feature type="domain" description="Histidine kinase" evidence="12">
    <location>
        <begin position="255"/>
        <end position="467"/>
    </location>
</feature>
<dbReference type="InterPro" id="IPR003661">
    <property type="entry name" value="HisK_dim/P_dom"/>
</dbReference>
<evidence type="ECO:0000256" key="9">
    <source>
        <dbReference type="ARBA" id="ARBA00023012"/>
    </source>
</evidence>
<dbReference type="GO" id="GO:0016301">
    <property type="term" value="F:kinase activity"/>
    <property type="evidence" value="ECO:0007669"/>
    <property type="project" value="UniProtKB-KW"/>
</dbReference>
<evidence type="ECO:0000256" key="6">
    <source>
        <dbReference type="ARBA" id="ARBA00022692"/>
    </source>
</evidence>
<keyword evidence="9" id="KW-0902">Two-component regulatory system</keyword>
<dbReference type="EMBL" id="JAUKWQ010000003">
    <property type="protein sequence ID" value="MDO1583039.1"/>
    <property type="molecule type" value="Genomic_DNA"/>
</dbReference>
<evidence type="ECO:0000313" key="15">
    <source>
        <dbReference type="Proteomes" id="UP001169006"/>
    </source>
</evidence>
<evidence type="ECO:0000256" key="3">
    <source>
        <dbReference type="ARBA" id="ARBA00012438"/>
    </source>
</evidence>
<dbReference type="SMART" id="SM00387">
    <property type="entry name" value="HATPase_c"/>
    <property type="match status" value="1"/>
</dbReference>
<dbReference type="RefSeq" id="WP_302077195.1">
    <property type="nucleotide sequence ID" value="NZ_JAUKWQ010000003.1"/>
</dbReference>
<evidence type="ECO:0000256" key="2">
    <source>
        <dbReference type="ARBA" id="ARBA00004370"/>
    </source>
</evidence>
<dbReference type="CDD" id="cd00082">
    <property type="entry name" value="HisKA"/>
    <property type="match status" value="1"/>
</dbReference>
<dbReference type="PROSITE" id="PS50109">
    <property type="entry name" value="HIS_KIN"/>
    <property type="match status" value="1"/>
</dbReference>
<dbReference type="Proteomes" id="UP001169006">
    <property type="component" value="Unassembled WGS sequence"/>
</dbReference>
<dbReference type="Pfam" id="PF02518">
    <property type="entry name" value="HATPase_c"/>
    <property type="match status" value="1"/>
</dbReference>
<keyword evidence="7 14" id="KW-0418">Kinase</keyword>
<keyword evidence="8 11" id="KW-1133">Transmembrane helix</keyword>
<dbReference type="CDD" id="cd00075">
    <property type="entry name" value="HATPase"/>
    <property type="match status" value="1"/>
</dbReference>
<dbReference type="PANTHER" id="PTHR45436">
    <property type="entry name" value="SENSOR HISTIDINE KINASE YKOH"/>
    <property type="match status" value="1"/>
</dbReference>
<feature type="transmembrane region" description="Helical" evidence="11">
    <location>
        <begin position="20"/>
        <end position="42"/>
    </location>
</feature>
<reference evidence="14" key="1">
    <citation type="journal article" date="2015" name="Int. J. Syst. Evol. Microbiol.">
        <title>Rhizobium oryzicola sp. nov., potential plant-growth-promoting endophytic bacteria isolated from rice roots.</title>
        <authorList>
            <person name="Zhang X.X."/>
            <person name="Gao J.S."/>
            <person name="Cao Y.H."/>
            <person name="Sheirdil R.A."/>
            <person name="Wang X.C."/>
            <person name="Zhang L."/>
        </authorList>
    </citation>
    <scope>NUCLEOTIDE SEQUENCE</scope>
    <source>
        <strain evidence="14">05753</strain>
    </source>
</reference>
<evidence type="ECO:0000256" key="11">
    <source>
        <dbReference type="SAM" id="Phobius"/>
    </source>
</evidence>
<dbReference type="Gene3D" id="1.10.287.130">
    <property type="match status" value="1"/>
</dbReference>
<feature type="domain" description="HAMP" evidence="13">
    <location>
        <begin position="195"/>
        <end position="247"/>
    </location>
</feature>
<keyword evidence="15" id="KW-1185">Reference proteome</keyword>
<comment type="subcellular location">
    <subcellularLocation>
        <location evidence="2">Membrane</location>
    </subcellularLocation>
</comment>
<evidence type="ECO:0000256" key="7">
    <source>
        <dbReference type="ARBA" id="ARBA00022777"/>
    </source>
</evidence>
<dbReference type="Gene3D" id="3.30.565.10">
    <property type="entry name" value="Histidine kinase-like ATPase, C-terminal domain"/>
    <property type="match status" value="1"/>
</dbReference>
<dbReference type="InterPro" id="IPR004358">
    <property type="entry name" value="Sig_transdc_His_kin-like_C"/>
</dbReference>
<dbReference type="SUPFAM" id="SSF55874">
    <property type="entry name" value="ATPase domain of HSP90 chaperone/DNA topoisomerase II/histidine kinase"/>
    <property type="match status" value="1"/>
</dbReference>
<dbReference type="PROSITE" id="PS50885">
    <property type="entry name" value="HAMP"/>
    <property type="match status" value="1"/>
</dbReference>
<evidence type="ECO:0000259" key="13">
    <source>
        <dbReference type="PROSITE" id="PS50885"/>
    </source>
</evidence>
<evidence type="ECO:0000256" key="10">
    <source>
        <dbReference type="ARBA" id="ARBA00023136"/>
    </source>
</evidence>
<proteinExistence type="predicted"/>
<sequence length="467" mass="51058">MALSPSAALSRMIRRLRHSLRIQLLAWIMVTLAGVVSFNLYAGLRQARETATLVTDQMLLGSARMIAEAVRVDAGGNMEVDIPPAALEIFDTGFGDRVYYRVTSVWGSLVSGYVDLKSPDIEREGQDILFRNTSLRAMTLTHPVVGLGPDGAVSVTVAVTRFSQQAMRTDLWFSDFNDQILLVIVAGLVTVFGLQRGLAPVLRLRDAVRQRRRDQLEPFDEQLVQRELRPLVAALNDYMTRVQGQMAAQRRFVANAAHQLRTPLTLLATQASFAARENDPSRREEALQALVRSTRQATRLAEQLLTLTRAEPGSRAPRADRIDMTAVARQVLEAHAEQALRKNIDLGLEAEGEAIVIGDGTMLREMVVNLVDNALRYTPDGGRVTVNVRGTDDRILVSVDDNGPGIPEAERHQVLERFYRIMGTQAEGSGLGLAIVKEVVEGAGGTVTLGTSDGGGLHVEVKIPAAN</sequence>
<dbReference type="EC" id="2.7.13.3" evidence="3"/>
<comment type="caution">
    <text evidence="14">The sequence shown here is derived from an EMBL/GenBank/DDBJ whole genome shotgun (WGS) entry which is preliminary data.</text>
</comment>
<keyword evidence="5" id="KW-0808">Transferase</keyword>
<dbReference type="InterPro" id="IPR003660">
    <property type="entry name" value="HAMP_dom"/>
</dbReference>
<evidence type="ECO:0000256" key="1">
    <source>
        <dbReference type="ARBA" id="ARBA00000085"/>
    </source>
</evidence>
<evidence type="ECO:0000256" key="8">
    <source>
        <dbReference type="ARBA" id="ARBA00022989"/>
    </source>
</evidence>
<keyword evidence="4" id="KW-0597">Phosphoprotein</keyword>